<dbReference type="Proteomes" id="UP000885847">
    <property type="component" value="Unassembled WGS sequence"/>
</dbReference>
<keyword evidence="6" id="KW-0819">tRNA processing</keyword>
<gene>
    <name evidence="12" type="primary">mnmG</name>
    <name evidence="12" type="ORF">ENF18_06440</name>
</gene>
<dbReference type="InterPro" id="IPR047001">
    <property type="entry name" value="MnmG_C_subdom"/>
</dbReference>
<dbReference type="PROSITE" id="PS01280">
    <property type="entry name" value="GIDA_1"/>
    <property type="match status" value="1"/>
</dbReference>
<evidence type="ECO:0000256" key="2">
    <source>
        <dbReference type="ARBA" id="ARBA00003717"/>
    </source>
</evidence>
<comment type="caution">
    <text evidence="12">The sequence shown here is derived from an EMBL/GenBank/DDBJ whole genome shotgun (WGS) entry which is preliminary data.</text>
</comment>
<evidence type="ECO:0000313" key="12">
    <source>
        <dbReference type="EMBL" id="HDI83413.1"/>
    </source>
</evidence>
<keyword evidence="8" id="KW-0520">NAD</keyword>
<dbReference type="PROSITE" id="PS01281">
    <property type="entry name" value="GIDA_2"/>
    <property type="match status" value="1"/>
</dbReference>
<dbReference type="InterPro" id="IPR026904">
    <property type="entry name" value="MnmG_C"/>
</dbReference>
<evidence type="ECO:0000256" key="1">
    <source>
        <dbReference type="ARBA" id="ARBA00001974"/>
    </source>
</evidence>
<evidence type="ECO:0000256" key="5">
    <source>
        <dbReference type="ARBA" id="ARBA00022630"/>
    </source>
</evidence>
<dbReference type="Pfam" id="PF21680">
    <property type="entry name" value="GIDA_C_1st"/>
    <property type="match status" value="1"/>
</dbReference>
<feature type="domain" description="tRNA uridine 5-carboxymethylaminomethyl modification enzyme C-terminal subdomain" evidence="11">
    <location>
        <begin position="293"/>
        <end position="364"/>
    </location>
</feature>
<dbReference type="GO" id="GO:0050660">
    <property type="term" value="F:flavin adenine dinucleotide binding"/>
    <property type="evidence" value="ECO:0007669"/>
    <property type="project" value="InterPro"/>
</dbReference>
<evidence type="ECO:0000256" key="10">
    <source>
        <dbReference type="ARBA" id="ARBA00031800"/>
    </source>
</evidence>
<evidence type="ECO:0000256" key="9">
    <source>
        <dbReference type="ARBA" id="ARBA00025948"/>
    </source>
</evidence>
<dbReference type="SUPFAM" id="SSF51905">
    <property type="entry name" value="FAD/NAD(P)-binding domain"/>
    <property type="match status" value="1"/>
</dbReference>
<keyword evidence="5" id="KW-0285">Flavoprotein</keyword>
<dbReference type="InterPro" id="IPR044920">
    <property type="entry name" value="MnmG_C_subdom_sf"/>
</dbReference>
<dbReference type="FunFam" id="3.50.50.60:FF:000002">
    <property type="entry name" value="tRNA uridine 5-carboxymethylaminomethyl modification enzyme MnmG"/>
    <property type="match status" value="1"/>
</dbReference>
<comment type="similarity">
    <text evidence="3">Belongs to the MnmG family.</text>
</comment>
<dbReference type="GO" id="GO:0005829">
    <property type="term" value="C:cytosol"/>
    <property type="evidence" value="ECO:0007669"/>
    <property type="project" value="TreeGrafter"/>
</dbReference>
<feature type="non-terminal residue" evidence="12">
    <location>
        <position position="1"/>
    </location>
</feature>
<dbReference type="EMBL" id="DQWE01000304">
    <property type="protein sequence ID" value="HDI83413.1"/>
    <property type="molecule type" value="Genomic_DNA"/>
</dbReference>
<evidence type="ECO:0000256" key="4">
    <source>
        <dbReference type="ARBA" id="ARBA00020461"/>
    </source>
</evidence>
<dbReference type="InterPro" id="IPR036188">
    <property type="entry name" value="FAD/NAD-bd_sf"/>
</dbReference>
<evidence type="ECO:0000259" key="11">
    <source>
        <dbReference type="SMART" id="SM01228"/>
    </source>
</evidence>
<dbReference type="SMART" id="SM01228">
    <property type="entry name" value="GIDA_assoc_3"/>
    <property type="match status" value="1"/>
</dbReference>
<name>A0A7C0VBL2_UNCW3</name>
<dbReference type="Gene3D" id="1.10.10.1800">
    <property type="entry name" value="tRNA uridine 5-carboxymethylaminomethyl modification enzyme MnmG/GidA"/>
    <property type="match status" value="1"/>
</dbReference>
<dbReference type="GO" id="GO:0030488">
    <property type="term" value="P:tRNA methylation"/>
    <property type="evidence" value="ECO:0007669"/>
    <property type="project" value="TreeGrafter"/>
</dbReference>
<dbReference type="InterPro" id="IPR040131">
    <property type="entry name" value="MnmG_N"/>
</dbReference>
<dbReference type="PANTHER" id="PTHR11806:SF0">
    <property type="entry name" value="PROTEIN MTO1 HOMOLOG, MITOCHONDRIAL"/>
    <property type="match status" value="1"/>
</dbReference>
<evidence type="ECO:0000256" key="3">
    <source>
        <dbReference type="ARBA" id="ARBA00007653"/>
    </source>
</evidence>
<dbReference type="Gene3D" id="1.10.150.570">
    <property type="entry name" value="GidA associated domain, C-terminal subdomain"/>
    <property type="match status" value="1"/>
</dbReference>
<dbReference type="InterPro" id="IPR020595">
    <property type="entry name" value="MnmG-rel_CS"/>
</dbReference>
<comment type="function">
    <text evidence="2">NAD-binding protein involved in the addition of a carboxymethylaminomethyl (cmnm) group at the wobble position (U34) of certain tRNAs, forming tRNA-cmnm(5)s(2)U34.</text>
</comment>
<organism evidence="12">
    <name type="scientific">candidate division WOR-3 bacterium</name>
    <dbReference type="NCBI Taxonomy" id="2052148"/>
    <lineage>
        <taxon>Bacteria</taxon>
        <taxon>Bacteria division WOR-3</taxon>
    </lineage>
</organism>
<comment type="cofactor">
    <cofactor evidence="1">
        <name>FAD</name>
        <dbReference type="ChEBI" id="CHEBI:57692"/>
    </cofactor>
</comment>
<evidence type="ECO:0000256" key="8">
    <source>
        <dbReference type="ARBA" id="ARBA00023027"/>
    </source>
</evidence>
<dbReference type="Gene3D" id="3.50.50.60">
    <property type="entry name" value="FAD/NAD(P)-binding domain"/>
    <property type="match status" value="1"/>
</dbReference>
<evidence type="ECO:0000256" key="6">
    <source>
        <dbReference type="ARBA" id="ARBA00022694"/>
    </source>
</evidence>
<dbReference type="AlphaFoldDB" id="A0A7C0VBL2"/>
<accession>A0A7C0VBL2</accession>
<sequence>IPCYLTHTTPETHEIITKNIALAPLYAGVIKGIGPRYCPSLEDKVMKFPERGKHHVFVEPDGRDTNEYYLNGVSSSLPEESQLKFMRTIPGLEQVEFLRPGYAIEYDFVFPTQLRHSLETKKIQGLFLAGQINGTSGYEEAAAQGIMAGINAVLKIRGEEPFVLRRDEAYIGVLIDDLVTRGTKEPYRMFTSRAEYRLVLRQDNADERLARYGVKYGLVDKTLLEKVEERRKRVDELLKKMKRIVVSPGKINISKPASLFHILKMPEFHFEDIHKFLDEEVPRDVAFRVEIEAKYDGYIQRAIAHAKKLKEMERVKIPEDIDYSKIRTITMEAREKLSRERPETLGGASRISGVSPSDIFALYVYIKRKEEG</sequence>
<dbReference type="Pfam" id="PF01134">
    <property type="entry name" value="GIDA"/>
    <property type="match status" value="1"/>
</dbReference>
<dbReference type="GO" id="GO:0002098">
    <property type="term" value="P:tRNA wobble uridine modification"/>
    <property type="evidence" value="ECO:0007669"/>
    <property type="project" value="TreeGrafter"/>
</dbReference>
<protein>
    <recommendedName>
        <fullName evidence="4">tRNA uridine 5-carboxymethylaminomethyl modification enzyme MnmG</fullName>
    </recommendedName>
    <alternativeName>
        <fullName evidence="10">Glucose-inhibited division protein A</fullName>
    </alternativeName>
</protein>
<keyword evidence="7" id="KW-0274">FAD</keyword>
<dbReference type="FunFam" id="1.10.150.570:FF:000001">
    <property type="entry name" value="tRNA uridine 5-carboxymethylaminomethyl modification enzyme MnmG"/>
    <property type="match status" value="1"/>
</dbReference>
<dbReference type="InterPro" id="IPR002218">
    <property type="entry name" value="MnmG-rel"/>
</dbReference>
<dbReference type="PANTHER" id="PTHR11806">
    <property type="entry name" value="GLUCOSE INHIBITED DIVISION PROTEIN A"/>
    <property type="match status" value="1"/>
</dbReference>
<dbReference type="InterPro" id="IPR049312">
    <property type="entry name" value="GIDA_C_N"/>
</dbReference>
<evidence type="ECO:0000256" key="7">
    <source>
        <dbReference type="ARBA" id="ARBA00022827"/>
    </source>
</evidence>
<comment type="subunit">
    <text evidence="9">Homodimer. Heterotetramer of two MnmE and two MnmG subunits.</text>
</comment>
<dbReference type="Pfam" id="PF13932">
    <property type="entry name" value="SAM_GIDA_C"/>
    <property type="match status" value="1"/>
</dbReference>
<reference evidence="12" key="1">
    <citation type="journal article" date="2020" name="mSystems">
        <title>Genome- and Community-Level Interaction Insights into Carbon Utilization and Element Cycling Functions of Hydrothermarchaeota in Hydrothermal Sediment.</title>
        <authorList>
            <person name="Zhou Z."/>
            <person name="Liu Y."/>
            <person name="Xu W."/>
            <person name="Pan J."/>
            <person name="Luo Z.H."/>
            <person name="Li M."/>
        </authorList>
    </citation>
    <scope>NUCLEOTIDE SEQUENCE [LARGE SCALE GENOMIC DNA]</scope>
    <source>
        <strain evidence="12">HyVt-102</strain>
    </source>
</reference>
<proteinExistence type="inferred from homology"/>